<evidence type="ECO:0000313" key="5">
    <source>
        <dbReference type="EMBL" id="EXX89403.1"/>
    </source>
</evidence>
<dbReference type="Pfam" id="PF21221">
    <property type="entry name" value="B_lactamase-like_C"/>
    <property type="match status" value="1"/>
</dbReference>
<gene>
    <name evidence="5" type="ORF">BG53_15835</name>
</gene>
<dbReference type="InterPro" id="IPR001279">
    <property type="entry name" value="Metallo-B-lactamas"/>
</dbReference>
<name>A0A9W5S2C5_9BACL</name>
<comment type="caution">
    <text evidence="5">The sequence shown here is derived from an EMBL/GenBank/DDBJ whole genome shotgun (WGS) entry which is preliminary data.</text>
</comment>
<proteinExistence type="predicted"/>
<dbReference type="SMART" id="SM00849">
    <property type="entry name" value="Lactamase_B"/>
    <property type="match status" value="1"/>
</dbReference>
<evidence type="ECO:0000256" key="2">
    <source>
        <dbReference type="ARBA" id="ARBA00034301"/>
    </source>
</evidence>
<sequence length="327" mass="36767">MQDELTMLEGGWMRLKVPLPFSLRFVNAYLIPDPTGGYTLIDPGLHTTAAEEAWERTIDRLGITYDSVRQIILTHMHPDHYGMAGWFQLKSGAPVLMSRASHAYARRLWGQDRAFDAELTALYDQHGMPLELLAQIAPHLESFVALVSPQAEITYIAEGDRLTFGGGEWTAIATEGHGEGHLCFYRPDTRLMVCGDQVLPDITPNVSVVPGGKGGELRRFLASLERLESYDVAAAFPGHRDPFTDFAGRIRELKEHHARRLDMLAGWLDEPVAAYDICVRMFGERIGGNIHNLRFALSETLAHLDHLVDEGRAERVRRGEGFMYQRK</sequence>
<dbReference type="PANTHER" id="PTHR23131:SF4">
    <property type="entry name" value="METALLO-BETA-LACTAMASE SUPERFAMILY POTEIN"/>
    <property type="match status" value="1"/>
</dbReference>
<dbReference type="Pfam" id="PF00753">
    <property type="entry name" value="Lactamase_B"/>
    <property type="match status" value="1"/>
</dbReference>
<feature type="domain" description="Metallo-beta-lactamase" evidence="4">
    <location>
        <begin position="25"/>
        <end position="239"/>
    </location>
</feature>
<evidence type="ECO:0000256" key="3">
    <source>
        <dbReference type="ARBA" id="ARBA00048505"/>
    </source>
</evidence>
<accession>A0A9W5S2C5</accession>
<keyword evidence="5" id="KW-0378">Hydrolase</keyword>
<dbReference type="AlphaFoldDB" id="A0A9W5S2C5"/>
<organism evidence="5 6">
    <name type="scientific">Paenibacillus darwinianus</name>
    <dbReference type="NCBI Taxonomy" id="1380763"/>
    <lineage>
        <taxon>Bacteria</taxon>
        <taxon>Bacillati</taxon>
        <taxon>Bacillota</taxon>
        <taxon>Bacilli</taxon>
        <taxon>Bacillales</taxon>
        <taxon>Paenibacillaceae</taxon>
        <taxon>Paenibacillus</taxon>
    </lineage>
</organism>
<dbReference type="EMBL" id="JFHU01000097">
    <property type="protein sequence ID" value="EXX89403.1"/>
    <property type="molecule type" value="Genomic_DNA"/>
</dbReference>
<dbReference type="InterPro" id="IPR048933">
    <property type="entry name" value="B_lactamase-like_C"/>
</dbReference>
<dbReference type="CDD" id="cd07725">
    <property type="entry name" value="TTHA1429-like_MBL-fold"/>
    <property type="match status" value="1"/>
</dbReference>
<dbReference type="OrthoDB" id="9761531at2"/>
<evidence type="ECO:0000313" key="6">
    <source>
        <dbReference type="Proteomes" id="UP000053750"/>
    </source>
</evidence>
<dbReference type="PANTHER" id="PTHR23131">
    <property type="entry name" value="ENDORIBONUCLEASE LACTB2"/>
    <property type="match status" value="1"/>
</dbReference>
<keyword evidence="6" id="KW-1185">Reference proteome</keyword>
<reference evidence="5 6" key="1">
    <citation type="submission" date="2014-02" db="EMBL/GenBank/DDBJ databases">
        <title>Genome sequence of Paenibacillus darwinianus reveals adaptive mechanisms for survival in Antarctic soils.</title>
        <authorList>
            <person name="Dsouza M."/>
            <person name="Taylor M.W."/>
            <person name="Turner S.J."/>
            <person name="Aislabie J."/>
        </authorList>
    </citation>
    <scope>NUCLEOTIDE SEQUENCE [LARGE SCALE GENOMIC DNA]</scope>
    <source>
        <strain evidence="5 6">CE1</strain>
    </source>
</reference>
<dbReference type="InterPro" id="IPR036866">
    <property type="entry name" value="RibonucZ/Hydroxyglut_hydro"/>
</dbReference>
<comment type="function">
    <text evidence="2">Counteracts the endogenous Pycsar antiviral defense system. Phosphodiesterase that enables metal-dependent hydrolysis of host cyclic nucleotide Pycsar defense signals such as cCMP and cUMP.</text>
</comment>
<dbReference type="Gene3D" id="1.10.10.10">
    <property type="entry name" value="Winged helix-like DNA-binding domain superfamily/Winged helix DNA-binding domain"/>
    <property type="match status" value="1"/>
</dbReference>
<evidence type="ECO:0000256" key="1">
    <source>
        <dbReference type="ARBA" id="ARBA00034221"/>
    </source>
</evidence>
<protein>
    <submittedName>
        <fullName evidence="5">Hydrolase</fullName>
    </submittedName>
</protein>
<comment type="catalytic activity">
    <reaction evidence="1">
        <text>3',5'-cyclic CMP + H2O = CMP + H(+)</text>
        <dbReference type="Rhea" id="RHEA:72675"/>
        <dbReference type="ChEBI" id="CHEBI:15377"/>
        <dbReference type="ChEBI" id="CHEBI:15378"/>
        <dbReference type="ChEBI" id="CHEBI:58003"/>
        <dbReference type="ChEBI" id="CHEBI:60377"/>
    </reaction>
    <physiologicalReaction direction="left-to-right" evidence="1">
        <dbReference type="Rhea" id="RHEA:72676"/>
    </physiologicalReaction>
</comment>
<evidence type="ECO:0000259" key="4">
    <source>
        <dbReference type="SMART" id="SM00849"/>
    </source>
</evidence>
<dbReference type="InterPro" id="IPR050662">
    <property type="entry name" value="Sec-metab_biosynth-thioest"/>
</dbReference>
<dbReference type="RefSeq" id="WP_036666608.1">
    <property type="nucleotide sequence ID" value="NZ_KK082116.1"/>
</dbReference>
<dbReference type="Proteomes" id="UP000053750">
    <property type="component" value="Unassembled WGS sequence"/>
</dbReference>
<dbReference type="Gene3D" id="3.60.15.10">
    <property type="entry name" value="Ribonuclease Z/Hydroxyacylglutathione hydrolase-like"/>
    <property type="match status" value="1"/>
</dbReference>
<comment type="catalytic activity">
    <reaction evidence="3">
        <text>3',5'-cyclic UMP + H2O = UMP + H(+)</text>
        <dbReference type="Rhea" id="RHEA:70575"/>
        <dbReference type="ChEBI" id="CHEBI:15377"/>
        <dbReference type="ChEBI" id="CHEBI:15378"/>
        <dbReference type="ChEBI" id="CHEBI:57865"/>
        <dbReference type="ChEBI" id="CHEBI:184387"/>
    </reaction>
    <physiologicalReaction direction="left-to-right" evidence="3">
        <dbReference type="Rhea" id="RHEA:70576"/>
    </physiologicalReaction>
</comment>
<dbReference type="InterPro" id="IPR036388">
    <property type="entry name" value="WH-like_DNA-bd_sf"/>
</dbReference>
<dbReference type="GO" id="GO:0016787">
    <property type="term" value="F:hydrolase activity"/>
    <property type="evidence" value="ECO:0007669"/>
    <property type="project" value="UniProtKB-KW"/>
</dbReference>
<dbReference type="SUPFAM" id="SSF56281">
    <property type="entry name" value="Metallo-hydrolase/oxidoreductase"/>
    <property type="match status" value="1"/>
</dbReference>